<evidence type="ECO:0000313" key="3">
    <source>
        <dbReference type="Proteomes" id="UP000613401"/>
    </source>
</evidence>
<dbReference type="InterPro" id="IPR010730">
    <property type="entry name" value="HET"/>
</dbReference>
<dbReference type="Proteomes" id="UP000613401">
    <property type="component" value="Unassembled WGS sequence"/>
</dbReference>
<dbReference type="RefSeq" id="XP_045270165.1">
    <property type="nucleotide sequence ID" value="XM_045410267.1"/>
</dbReference>
<reference evidence="2" key="2">
    <citation type="submission" date="2020-03" db="EMBL/GenBank/DDBJ databases">
        <authorList>
            <person name="Fu F.-F."/>
            <person name="Chen J."/>
        </authorList>
    </citation>
    <scope>NUCLEOTIDE SEQUENCE</scope>
    <source>
        <strain evidence="2">Lc1</strain>
    </source>
</reference>
<name>A0A8H4CW88_COLGL</name>
<proteinExistence type="predicted"/>
<dbReference type="PANTHER" id="PTHR33112:SF16">
    <property type="entry name" value="HETEROKARYON INCOMPATIBILITY DOMAIN-CONTAINING PROTEIN"/>
    <property type="match status" value="1"/>
</dbReference>
<feature type="domain" description="Heterokaryon incompatibility" evidence="1">
    <location>
        <begin position="3"/>
        <end position="101"/>
    </location>
</feature>
<sequence>MRYACLSHCWGNPEEVCQTRKRNIPDYKDKVPLNSLTATFQDAVDICRLLDIKYIWIDSLYIIQDSPEDWVSEASRMADIHENAYITITATKSTASSGGCYSETPNKYIA</sequence>
<organism evidence="2 3">
    <name type="scientific">Colletotrichum gloeosporioides</name>
    <name type="common">Anthracnose fungus</name>
    <name type="synonym">Glomerella cingulata</name>
    <dbReference type="NCBI Taxonomy" id="474922"/>
    <lineage>
        <taxon>Eukaryota</taxon>
        <taxon>Fungi</taxon>
        <taxon>Dikarya</taxon>
        <taxon>Ascomycota</taxon>
        <taxon>Pezizomycotina</taxon>
        <taxon>Sordariomycetes</taxon>
        <taxon>Hypocreomycetidae</taxon>
        <taxon>Glomerellales</taxon>
        <taxon>Glomerellaceae</taxon>
        <taxon>Colletotrichum</taxon>
        <taxon>Colletotrichum gloeosporioides species complex</taxon>
    </lineage>
</organism>
<gene>
    <name evidence="2" type="ORF">GCG54_00010342</name>
</gene>
<evidence type="ECO:0000259" key="1">
    <source>
        <dbReference type="Pfam" id="PF06985"/>
    </source>
</evidence>
<accession>A0A8H4CW88</accession>
<evidence type="ECO:0000313" key="2">
    <source>
        <dbReference type="EMBL" id="KAF3811006.1"/>
    </source>
</evidence>
<comment type="caution">
    <text evidence="2">The sequence shown here is derived from an EMBL/GenBank/DDBJ whole genome shotgun (WGS) entry which is preliminary data.</text>
</comment>
<keyword evidence="3" id="KW-1185">Reference proteome</keyword>
<dbReference type="Pfam" id="PF06985">
    <property type="entry name" value="HET"/>
    <property type="match status" value="1"/>
</dbReference>
<dbReference type="AlphaFoldDB" id="A0A8H4CW88"/>
<protein>
    <recommendedName>
        <fullName evidence="1">Heterokaryon incompatibility domain-containing protein</fullName>
    </recommendedName>
</protein>
<dbReference type="GeneID" id="69017470"/>
<dbReference type="EMBL" id="WVTB01000008">
    <property type="protein sequence ID" value="KAF3811006.1"/>
    <property type="molecule type" value="Genomic_DNA"/>
</dbReference>
<dbReference type="PANTHER" id="PTHR33112">
    <property type="entry name" value="DOMAIN PROTEIN, PUTATIVE-RELATED"/>
    <property type="match status" value="1"/>
</dbReference>
<reference evidence="2" key="1">
    <citation type="journal article" date="2020" name="Phytopathology">
        <title>Genome sequence and comparative analysis of Colletotrichum gloeosporioides isolated from Liriodendron leaves.</title>
        <authorList>
            <person name="Fu F.F."/>
            <person name="Hao Z."/>
            <person name="Wang P."/>
            <person name="Lu Y."/>
            <person name="Xue L.J."/>
            <person name="Wei G."/>
            <person name="Tian Y."/>
            <person name="Baishi H."/>
            <person name="Xu H."/>
            <person name="Shi J."/>
            <person name="Cheng T."/>
            <person name="Wang G."/>
            <person name="Yi Y."/>
            <person name="Chen J."/>
        </authorList>
    </citation>
    <scope>NUCLEOTIDE SEQUENCE</scope>
    <source>
        <strain evidence="2">Lc1</strain>
    </source>
</reference>